<dbReference type="Pfam" id="PF03235">
    <property type="entry name" value="GmrSD_N"/>
    <property type="match status" value="1"/>
</dbReference>
<dbReference type="PANTHER" id="PTHR39639:SF1">
    <property type="entry name" value="DUF262 DOMAIN-CONTAINING PROTEIN"/>
    <property type="match status" value="1"/>
</dbReference>
<evidence type="ECO:0000313" key="2">
    <source>
        <dbReference type="EMBL" id="MBA4502331.1"/>
    </source>
</evidence>
<dbReference type="RefSeq" id="WP_181739036.1">
    <property type="nucleotide sequence ID" value="NZ_JACEMT010000046.1"/>
</dbReference>
<dbReference type="InterPro" id="IPR004919">
    <property type="entry name" value="GmrSD_N"/>
</dbReference>
<name>A0A7W2AAX1_9GAMM</name>
<dbReference type="EMBL" id="JACEMT010000046">
    <property type="protein sequence ID" value="MBA4502331.1"/>
    <property type="molecule type" value="Genomic_DNA"/>
</dbReference>
<gene>
    <name evidence="2" type="ORF">H1S06_08150</name>
</gene>
<feature type="domain" description="GmrSD restriction endonucleases N-terminal" evidence="1">
    <location>
        <begin position="40"/>
        <end position="187"/>
    </location>
</feature>
<protein>
    <submittedName>
        <fullName evidence="2">DUF262 domain-containing protein</fullName>
    </submittedName>
</protein>
<evidence type="ECO:0000313" key="3">
    <source>
        <dbReference type="Proteomes" id="UP000538931"/>
    </source>
</evidence>
<comment type="caution">
    <text evidence="2">The sequence shown here is derived from an EMBL/GenBank/DDBJ whole genome shotgun (WGS) entry which is preliminary data.</text>
</comment>
<dbReference type="PANTHER" id="PTHR39639">
    <property type="entry name" value="CHROMOSOME 16, WHOLE GENOME SHOTGUN SEQUENCE"/>
    <property type="match status" value="1"/>
</dbReference>
<dbReference type="Proteomes" id="UP000538931">
    <property type="component" value="Unassembled WGS sequence"/>
</dbReference>
<organism evidence="2 3">
    <name type="scientific">Marinobacterium marinum</name>
    <dbReference type="NCBI Taxonomy" id="2756129"/>
    <lineage>
        <taxon>Bacteria</taxon>
        <taxon>Pseudomonadati</taxon>
        <taxon>Pseudomonadota</taxon>
        <taxon>Gammaproteobacteria</taxon>
        <taxon>Oceanospirillales</taxon>
        <taxon>Oceanospirillaceae</taxon>
        <taxon>Marinobacterium</taxon>
    </lineage>
</organism>
<dbReference type="AlphaFoldDB" id="A0A7W2AAX1"/>
<keyword evidence="3" id="KW-1185">Reference proteome</keyword>
<accession>A0A7W2AAX1</accession>
<sequence>MIKSFSFDNDYEEDFEFSSEDAFSKITSYSISYNIATLIDLIQRQELELEPEFQRNFVWDKRTASLFIDSLLIGFPTPNLFFGRNSAREDFIVIDGLQRLKTIYFFVTEQFSNGNDFRLVGLDGRSWDGKSYKDLPLNLQRRLMNSMQNATIIDDIDFNPEIVHELFYRINTGGIPLTNQEVRNCVYTGSFNSVLHRLNTYPAWRDLLGSGPHIRLADIELILRIMALIDGYEDYRPPMSRFLSYYQSINRDEEMRENVQLFQQVCDLLVSELESDSFRSKGVIKRNLLETVFVALGICIKRGYNTFDVRDGVSKFSAIIEDNGRLRSATTSTAVVRERIDIALDVFRG</sequence>
<evidence type="ECO:0000259" key="1">
    <source>
        <dbReference type="Pfam" id="PF03235"/>
    </source>
</evidence>
<reference evidence="2 3" key="1">
    <citation type="submission" date="2020-07" db="EMBL/GenBank/DDBJ databases">
        <title>Bacterium isolated from marien macroalgae.</title>
        <authorList>
            <person name="Zhu K."/>
            <person name="Lu D."/>
            <person name="Du Z."/>
        </authorList>
    </citation>
    <scope>NUCLEOTIDE SEQUENCE [LARGE SCALE GENOMIC DNA]</scope>
    <source>
        <strain evidence="2 3">3-1745</strain>
    </source>
</reference>
<proteinExistence type="predicted"/>